<proteinExistence type="predicted"/>
<comment type="caution">
    <text evidence="2">The sequence shown here is derived from an EMBL/GenBank/DDBJ whole genome shotgun (WGS) entry which is preliminary data.</text>
</comment>
<dbReference type="EMBL" id="JAFNEN010000179">
    <property type="protein sequence ID" value="KAG8190607.1"/>
    <property type="molecule type" value="Genomic_DNA"/>
</dbReference>
<reference evidence="2 3" key="1">
    <citation type="journal article" date="2022" name="Nat. Ecol. Evol.">
        <title>A masculinizing supergene underlies an exaggerated male reproductive morph in a spider.</title>
        <authorList>
            <person name="Hendrickx F."/>
            <person name="De Corte Z."/>
            <person name="Sonet G."/>
            <person name="Van Belleghem S.M."/>
            <person name="Kostlbacher S."/>
            <person name="Vangestel C."/>
        </authorList>
    </citation>
    <scope>NUCLEOTIDE SEQUENCE [LARGE SCALE GENOMIC DNA]</scope>
    <source>
        <strain evidence="2">W744_W776</strain>
    </source>
</reference>
<sequence>MIREAEEIPMNNLAVAQGPPMVNGYLVNRNRVAPMNNNIVPQNQCSFSYSVGLSSTLSLVRVSKLREAGFSSDFSVKRPTMPCIARPRDVFEPDVVPPQPVLQRPDVINVKKRIRWATYIVSAGVVVIIVTYILYTLYGYPDPPAVKNETEKFHFPERHDEGGLHYVPTELYLVTQLHFRGFIIFCHQHGEPQ</sequence>
<dbReference type="AlphaFoldDB" id="A0AAV6V3E2"/>
<keyword evidence="1" id="KW-0472">Membrane</keyword>
<name>A0AAV6V3E2_9ARAC</name>
<keyword evidence="3" id="KW-1185">Reference proteome</keyword>
<organism evidence="2 3">
    <name type="scientific">Oedothorax gibbosus</name>
    <dbReference type="NCBI Taxonomy" id="931172"/>
    <lineage>
        <taxon>Eukaryota</taxon>
        <taxon>Metazoa</taxon>
        <taxon>Ecdysozoa</taxon>
        <taxon>Arthropoda</taxon>
        <taxon>Chelicerata</taxon>
        <taxon>Arachnida</taxon>
        <taxon>Araneae</taxon>
        <taxon>Araneomorphae</taxon>
        <taxon>Entelegynae</taxon>
        <taxon>Araneoidea</taxon>
        <taxon>Linyphiidae</taxon>
        <taxon>Erigoninae</taxon>
        <taxon>Oedothorax</taxon>
    </lineage>
</organism>
<protein>
    <submittedName>
        <fullName evidence="2">Uncharacterized protein</fullName>
    </submittedName>
</protein>
<evidence type="ECO:0000313" key="2">
    <source>
        <dbReference type="EMBL" id="KAG8190607.1"/>
    </source>
</evidence>
<keyword evidence="1" id="KW-1133">Transmembrane helix</keyword>
<feature type="transmembrane region" description="Helical" evidence="1">
    <location>
        <begin position="116"/>
        <end position="138"/>
    </location>
</feature>
<keyword evidence="1" id="KW-0812">Transmembrane</keyword>
<accession>A0AAV6V3E2</accession>
<evidence type="ECO:0000313" key="3">
    <source>
        <dbReference type="Proteomes" id="UP000827092"/>
    </source>
</evidence>
<gene>
    <name evidence="2" type="ORF">JTE90_017871</name>
</gene>
<evidence type="ECO:0000256" key="1">
    <source>
        <dbReference type="SAM" id="Phobius"/>
    </source>
</evidence>
<dbReference type="Proteomes" id="UP000827092">
    <property type="component" value="Unassembled WGS sequence"/>
</dbReference>